<dbReference type="EMBL" id="JBHSQO010000032">
    <property type="protein sequence ID" value="MFC6092667.1"/>
    <property type="molecule type" value="Genomic_DNA"/>
</dbReference>
<proteinExistence type="predicted"/>
<evidence type="ECO:0000313" key="2">
    <source>
        <dbReference type="Proteomes" id="UP001596220"/>
    </source>
</evidence>
<sequence length="62" mass="6528">MSTLELAQAEETIAGWLRGDSGDSPAGPLFTGHAEADITMTGGEFTAWCGTICTYSMQHVCC</sequence>
<dbReference type="Proteomes" id="UP001596220">
    <property type="component" value="Unassembled WGS sequence"/>
</dbReference>
<evidence type="ECO:0000313" key="1">
    <source>
        <dbReference type="EMBL" id="MFC6092667.1"/>
    </source>
</evidence>
<keyword evidence="2" id="KW-1185">Reference proteome</keyword>
<comment type="caution">
    <text evidence="1">The sequence shown here is derived from an EMBL/GenBank/DDBJ whole genome shotgun (WGS) entry which is preliminary data.</text>
</comment>
<dbReference type="RefSeq" id="WP_380639112.1">
    <property type="nucleotide sequence ID" value="NZ_JBHSQO010000032.1"/>
</dbReference>
<dbReference type="Pfam" id="PF19740">
    <property type="entry name" value="DUF6229"/>
    <property type="match status" value="1"/>
</dbReference>
<name>A0ABW1PCW7_9PSEU</name>
<accession>A0ABW1PCW7</accession>
<organism evidence="1 2">
    <name type="scientific">Saccharothrix lopnurensis</name>
    <dbReference type="NCBI Taxonomy" id="1670621"/>
    <lineage>
        <taxon>Bacteria</taxon>
        <taxon>Bacillati</taxon>
        <taxon>Actinomycetota</taxon>
        <taxon>Actinomycetes</taxon>
        <taxon>Pseudonocardiales</taxon>
        <taxon>Pseudonocardiaceae</taxon>
        <taxon>Saccharothrix</taxon>
    </lineage>
</organism>
<protein>
    <submittedName>
        <fullName evidence="1">DUF6229 family protein</fullName>
    </submittedName>
</protein>
<reference evidence="2" key="1">
    <citation type="journal article" date="2019" name="Int. J. Syst. Evol. Microbiol.">
        <title>The Global Catalogue of Microorganisms (GCM) 10K type strain sequencing project: providing services to taxonomists for standard genome sequencing and annotation.</title>
        <authorList>
            <consortium name="The Broad Institute Genomics Platform"/>
            <consortium name="The Broad Institute Genome Sequencing Center for Infectious Disease"/>
            <person name="Wu L."/>
            <person name="Ma J."/>
        </authorList>
    </citation>
    <scope>NUCLEOTIDE SEQUENCE [LARGE SCALE GENOMIC DNA]</scope>
    <source>
        <strain evidence="2">CGMCC 4.7246</strain>
    </source>
</reference>
<gene>
    <name evidence="1" type="ORF">ACFP3R_25620</name>
</gene>
<dbReference type="InterPro" id="IPR046197">
    <property type="entry name" value="DUF6229"/>
</dbReference>